<proteinExistence type="predicted"/>
<accession>A0ABV0NB42</accession>
<evidence type="ECO:0000313" key="2">
    <source>
        <dbReference type="Proteomes" id="UP001476798"/>
    </source>
</evidence>
<protein>
    <submittedName>
        <fullName evidence="1">Uncharacterized protein</fullName>
    </submittedName>
</protein>
<organism evidence="1 2">
    <name type="scientific">Goodea atripinnis</name>
    <dbReference type="NCBI Taxonomy" id="208336"/>
    <lineage>
        <taxon>Eukaryota</taxon>
        <taxon>Metazoa</taxon>
        <taxon>Chordata</taxon>
        <taxon>Craniata</taxon>
        <taxon>Vertebrata</taxon>
        <taxon>Euteleostomi</taxon>
        <taxon>Actinopterygii</taxon>
        <taxon>Neopterygii</taxon>
        <taxon>Teleostei</taxon>
        <taxon>Neoteleostei</taxon>
        <taxon>Acanthomorphata</taxon>
        <taxon>Ovalentaria</taxon>
        <taxon>Atherinomorphae</taxon>
        <taxon>Cyprinodontiformes</taxon>
        <taxon>Goodeidae</taxon>
        <taxon>Goodea</taxon>
    </lineage>
</organism>
<evidence type="ECO:0000313" key="1">
    <source>
        <dbReference type="EMBL" id="MEQ2168616.1"/>
    </source>
</evidence>
<reference evidence="1 2" key="1">
    <citation type="submission" date="2021-06" db="EMBL/GenBank/DDBJ databases">
        <authorList>
            <person name="Palmer J.M."/>
        </authorList>
    </citation>
    <scope>NUCLEOTIDE SEQUENCE [LARGE SCALE GENOMIC DNA]</scope>
    <source>
        <strain evidence="1 2">GA_2019</strain>
        <tissue evidence="1">Muscle</tissue>
    </source>
</reference>
<sequence>MRLRGPIAACTHERVTHTSFLEARRWRTEVRCGAVQWASRQDALFTLRVRSVWRPMGQSSHSRSFRRATVGMCLNDETHQVQCMHVQTYDFQFYCKNTP</sequence>
<gene>
    <name evidence="1" type="ORF">GOODEAATRI_016555</name>
</gene>
<dbReference type="EMBL" id="JAHRIO010031274">
    <property type="protein sequence ID" value="MEQ2168616.1"/>
    <property type="molecule type" value="Genomic_DNA"/>
</dbReference>
<name>A0ABV0NB42_9TELE</name>
<keyword evidence="2" id="KW-1185">Reference proteome</keyword>
<dbReference type="Proteomes" id="UP001476798">
    <property type="component" value="Unassembled WGS sequence"/>
</dbReference>
<comment type="caution">
    <text evidence="1">The sequence shown here is derived from an EMBL/GenBank/DDBJ whole genome shotgun (WGS) entry which is preliminary data.</text>
</comment>